<comment type="caution">
    <text evidence="3">The sequence shown here is derived from an EMBL/GenBank/DDBJ whole genome shotgun (WGS) entry which is preliminary data.</text>
</comment>
<dbReference type="InterPro" id="IPR001448">
    <property type="entry name" value="SASP_alpha/beta-type"/>
</dbReference>
<evidence type="ECO:0000313" key="4">
    <source>
        <dbReference type="Proteomes" id="UP001597497"/>
    </source>
</evidence>
<evidence type="ECO:0000256" key="1">
    <source>
        <dbReference type="ARBA" id="ARBA00005442"/>
    </source>
</evidence>
<evidence type="ECO:0000313" key="3">
    <source>
        <dbReference type="EMBL" id="MFD2672007.1"/>
    </source>
</evidence>
<sequence>MANAKVVPDCAQALYDLKYEIAAELGLPVHKPQPKSVSDYSSEFADELGTHSGYSAGSMTPRMQKDHWGHLTARDAGAVGGTITARLIQRAQESLL</sequence>
<name>A0ABW5RAK8_9BACL</name>
<protein>
    <submittedName>
        <fullName evidence="3">Small, acid-soluble spore protein, alpha/beta type</fullName>
    </submittedName>
</protein>
<keyword evidence="2" id="KW-0238">DNA-binding</keyword>
<accession>A0ABW5RAK8</accession>
<keyword evidence="4" id="KW-1185">Reference proteome</keyword>
<dbReference type="Pfam" id="PF00269">
    <property type="entry name" value="SASP"/>
    <property type="match status" value="1"/>
</dbReference>
<gene>
    <name evidence="3" type="ORF">ACFSUC_10360</name>
</gene>
<proteinExistence type="inferred from homology"/>
<dbReference type="Gene3D" id="6.10.10.80">
    <property type="entry name" value="Small, acid-soluble spore protein, alpha/beta type-like"/>
    <property type="match status" value="1"/>
</dbReference>
<organism evidence="3 4">
    <name type="scientific">Marinicrinis sediminis</name>
    <dbReference type="NCBI Taxonomy" id="1652465"/>
    <lineage>
        <taxon>Bacteria</taxon>
        <taxon>Bacillati</taxon>
        <taxon>Bacillota</taxon>
        <taxon>Bacilli</taxon>
        <taxon>Bacillales</taxon>
        <taxon>Paenibacillaceae</taxon>
    </lineage>
</organism>
<dbReference type="EMBL" id="JBHUMM010000023">
    <property type="protein sequence ID" value="MFD2672007.1"/>
    <property type="molecule type" value="Genomic_DNA"/>
</dbReference>
<dbReference type="InterPro" id="IPR038300">
    <property type="entry name" value="SASP_sf_alpha/beta"/>
</dbReference>
<comment type="similarity">
    <text evidence="1">Belongs to the alpha/beta-type SASP family.</text>
</comment>
<dbReference type="Proteomes" id="UP001597497">
    <property type="component" value="Unassembled WGS sequence"/>
</dbReference>
<reference evidence="4" key="1">
    <citation type="journal article" date="2019" name="Int. J. Syst. Evol. Microbiol.">
        <title>The Global Catalogue of Microorganisms (GCM) 10K type strain sequencing project: providing services to taxonomists for standard genome sequencing and annotation.</title>
        <authorList>
            <consortium name="The Broad Institute Genomics Platform"/>
            <consortium name="The Broad Institute Genome Sequencing Center for Infectious Disease"/>
            <person name="Wu L."/>
            <person name="Ma J."/>
        </authorList>
    </citation>
    <scope>NUCLEOTIDE SEQUENCE [LARGE SCALE GENOMIC DNA]</scope>
    <source>
        <strain evidence="4">KCTC 33676</strain>
    </source>
</reference>
<dbReference type="RefSeq" id="WP_379929490.1">
    <property type="nucleotide sequence ID" value="NZ_JBHUMM010000023.1"/>
</dbReference>
<dbReference type="PROSITE" id="PS00304">
    <property type="entry name" value="SASP_1"/>
    <property type="match status" value="1"/>
</dbReference>
<evidence type="ECO:0000256" key="2">
    <source>
        <dbReference type="ARBA" id="ARBA00023125"/>
    </source>
</evidence>
<dbReference type="InterPro" id="IPR018126">
    <property type="entry name" value="SASP_alpha/beta-type_CS"/>
</dbReference>